<sequence length="53" mass="5781">MWRRRARRAGGRALIGSYDDDVLLGGQGRDRVVGGGGADRCRAEKEQGCEFAE</sequence>
<accession>A0ABW2N0H4</accession>
<dbReference type="RefSeq" id="WP_379185955.1">
    <property type="nucleotide sequence ID" value="NZ_JBHTCH010000014.1"/>
</dbReference>
<dbReference type="Gene3D" id="2.150.10.10">
    <property type="entry name" value="Serralysin-like metalloprotease, C-terminal"/>
    <property type="match status" value="1"/>
</dbReference>
<gene>
    <name evidence="1" type="ORF">ACFQO6_10975</name>
</gene>
<evidence type="ECO:0000313" key="2">
    <source>
        <dbReference type="Proteomes" id="UP001596524"/>
    </source>
</evidence>
<evidence type="ECO:0008006" key="3">
    <source>
        <dbReference type="Google" id="ProtNLM"/>
    </source>
</evidence>
<comment type="caution">
    <text evidence="1">The sequence shown here is derived from an EMBL/GenBank/DDBJ whole genome shotgun (WGS) entry which is preliminary data.</text>
</comment>
<name>A0ABW2N0H4_9ACTN</name>
<evidence type="ECO:0000313" key="1">
    <source>
        <dbReference type="EMBL" id="MFC7360794.1"/>
    </source>
</evidence>
<proteinExistence type="predicted"/>
<dbReference type="Pfam" id="PF00353">
    <property type="entry name" value="HemolysinCabind"/>
    <property type="match status" value="1"/>
</dbReference>
<protein>
    <recommendedName>
        <fullName evidence="3">Calcium-binding protein</fullName>
    </recommendedName>
</protein>
<dbReference type="InterPro" id="IPR011049">
    <property type="entry name" value="Serralysin-like_metalloprot_C"/>
</dbReference>
<dbReference type="SUPFAM" id="SSF51120">
    <property type="entry name" value="beta-Roll"/>
    <property type="match status" value="1"/>
</dbReference>
<keyword evidence="2" id="KW-1185">Reference proteome</keyword>
<dbReference type="EMBL" id="JBHTCH010000014">
    <property type="protein sequence ID" value="MFC7360794.1"/>
    <property type="molecule type" value="Genomic_DNA"/>
</dbReference>
<dbReference type="Proteomes" id="UP001596524">
    <property type="component" value="Unassembled WGS sequence"/>
</dbReference>
<organism evidence="1 2">
    <name type="scientific">Nocardioides astragali</name>
    <dbReference type="NCBI Taxonomy" id="1776736"/>
    <lineage>
        <taxon>Bacteria</taxon>
        <taxon>Bacillati</taxon>
        <taxon>Actinomycetota</taxon>
        <taxon>Actinomycetes</taxon>
        <taxon>Propionibacteriales</taxon>
        <taxon>Nocardioidaceae</taxon>
        <taxon>Nocardioides</taxon>
    </lineage>
</organism>
<reference evidence="2" key="1">
    <citation type="journal article" date="2019" name="Int. J. Syst. Evol. Microbiol.">
        <title>The Global Catalogue of Microorganisms (GCM) 10K type strain sequencing project: providing services to taxonomists for standard genome sequencing and annotation.</title>
        <authorList>
            <consortium name="The Broad Institute Genomics Platform"/>
            <consortium name="The Broad Institute Genome Sequencing Center for Infectious Disease"/>
            <person name="Wu L."/>
            <person name="Ma J."/>
        </authorList>
    </citation>
    <scope>NUCLEOTIDE SEQUENCE [LARGE SCALE GENOMIC DNA]</scope>
    <source>
        <strain evidence="2">FCH27</strain>
    </source>
</reference>
<dbReference type="InterPro" id="IPR001343">
    <property type="entry name" value="Hemolysn_Ca-bd"/>
</dbReference>